<name>A0A0L1KFX0_9SPHN</name>
<reference evidence="1" key="1">
    <citation type="submission" date="2015-02" db="EMBL/GenBank/DDBJ databases">
        <authorList>
            <person name="Chooi Y.-H."/>
        </authorList>
    </citation>
    <scope>NUCLEOTIDE SEQUENCE [LARGE SCALE GENOMIC DNA]</scope>
    <source>
        <strain evidence="1">LAMA 915</strain>
    </source>
</reference>
<accession>A0A0L1KFX0</accession>
<organism evidence="1 2">
    <name type="scientific">Qipengyuania citrea LAMA 915</name>
    <dbReference type="NCBI Taxonomy" id="1306953"/>
    <lineage>
        <taxon>Bacteria</taxon>
        <taxon>Pseudomonadati</taxon>
        <taxon>Pseudomonadota</taxon>
        <taxon>Alphaproteobacteria</taxon>
        <taxon>Sphingomonadales</taxon>
        <taxon>Erythrobacteraceae</taxon>
        <taxon>Qipengyuania</taxon>
    </lineage>
</organism>
<dbReference type="Proteomes" id="UP000037446">
    <property type="component" value="Unassembled WGS sequence"/>
</dbReference>
<dbReference type="EMBL" id="JYNE01000019">
    <property type="protein sequence ID" value="KNH02801.1"/>
    <property type="molecule type" value="Genomic_DNA"/>
</dbReference>
<evidence type="ECO:0000313" key="1">
    <source>
        <dbReference type="EMBL" id="KNH02801.1"/>
    </source>
</evidence>
<dbReference type="AlphaFoldDB" id="A0A0L1KFX0"/>
<dbReference type="STRING" id="1306953.J121_2728"/>
<comment type="caution">
    <text evidence="1">The sequence shown here is derived from an EMBL/GenBank/DDBJ whole genome shotgun (WGS) entry which is preliminary data.</text>
</comment>
<sequence>MTACPIVVIEPARFGRSRQKCLLRHSGSPSFPANPRSPREYS</sequence>
<evidence type="ECO:0000313" key="2">
    <source>
        <dbReference type="Proteomes" id="UP000037446"/>
    </source>
</evidence>
<gene>
    <name evidence="1" type="ORF">J121_2728</name>
</gene>
<proteinExistence type="predicted"/>
<protein>
    <submittedName>
        <fullName evidence="1">Uncharacterized protein</fullName>
    </submittedName>
</protein>